<reference evidence="6 7" key="1">
    <citation type="journal article" date="2014" name="BMC Genomics">
        <title>Genome sequencing of four Aureobasidium pullulans varieties: biotechnological potential, stress tolerance, and description of new species.</title>
        <authorList>
            <person name="Gostin Ar C."/>
            <person name="Ohm R.A."/>
            <person name="Kogej T."/>
            <person name="Sonjak S."/>
            <person name="Turk M."/>
            <person name="Zajc J."/>
            <person name="Zalar P."/>
            <person name="Grube M."/>
            <person name="Sun H."/>
            <person name="Han J."/>
            <person name="Sharma A."/>
            <person name="Chiniquy J."/>
            <person name="Ngan C.Y."/>
            <person name="Lipzen A."/>
            <person name="Barry K."/>
            <person name="Grigoriev I.V."/>
            <person name="Gunde-Cimerman N."/>
        </authorList>
    </citation>
    <scope>NUCLEOTIDE SEQUENCE [LARGE SCALE GENOMIC DNA]</scope>
    <source>
        <strain evidence="6 7">CBS 147.97</strain>
    </source>
</reference>
<sequence length="680" mass="76896">MSSRDSNEAHMKQKRARSQLSCTACRHGKLRCNRAAPCDQCIKRSKESACSYLPPAAKARAPQDVKGRIQHLEQLVVDLMNSRSSDGTGTTTNSSSEAEKAQNRVTPPYSEDNSPARQHLSEAHVESLGHLRISKEGTSYVGSSHWATILDSISEIKRDLEDSGDETFDNEYDAWRNEEPLDVYDEELPGLLRSPRRVTKAELLSFVPPKAEADALVSLWFRSYHPYRPIIHAPQFQNEYRQFWRSQTSAPVMWLGVLFGMFGMSSLFKIRALRIPDTPDIRATIKKADLYQELAASAAVLGNYMKPKAYTIECLLLHSGANRMINYTDIWVLMGILLRLALYMGYHRDPSHYSNVSVLDGEMRRRVWHLLYMFDTLLSFQLGLPAMTRIVQSDTRPPHNLYDQDFSIHSKTLPPPRPIEQLTPSAYGACKTSLCQIFALAADMSHAPVSPSYAEVMELDAKLEAAKASIPPELRFQDLGSFLIEDQESLMCRFSLDLLCLKAKTTIYWASRPGGQLESVSWYFCSIGTYDFLLASMIICLELARQLNKQPDPETDKVATREDMIAALEASKKIWEEAGKEECFSEPAFGTGRYDQIIDNTAVTEIRKACKAMTVMLEKVRKDQATNNLPTTMSEESMRVPVAFSEKNDWPATDHWISQNDFSSLDNIMDVSNDIDWVCE</sequence>
<evidence type="ECO:0000256" key="3">
    <source>
        <dbReference type="ARBA" id="ARBA00023242"/>
    </source>
</evidence>
<comment type="subcellular location">
    <subcellularLocation>
        <location evidence="1">Nucleus</location>
    </subcellularLocation>
</comment>
<proteinExistence type="predicted"/>
<evidence type="ECO:0000313" key="7">
    <source>
        <dbReference type="Proteomes" id="UP000027730"/>
    </source>
</evidence>
<dbReference type="GO" id="GO:0005634">
    <property type="term" value="C:nucleus"/>
    <property type="evidence" value="ECO:0007669"/>
    <property type="project" value="UniProtKB-SubCell"/>
</dbReference>
<dbReference type="SUPFAM" id="SSF57701">
    <property type="entry name" value="Zn2/Cys6 DNA-binding domain"/>
    <property type="match status" value="1"/>
</dbReference>
<dbReference type="CDD" id="cd12148">
    <property type="entry name" value="fungal_TF_MHR"/>
    <property type="match status" value="1"/>
</dbReference>
<protein>
    <recommendedName>
        <fullName evidence="5">Zn(2)-C6 fungal-type domain-containing protein</fullName>
    </recommendedName>
</protein>
<dbReference type="GO" id="GO:0006351">
    <property type="term" value="P:DNA-templated transcription"/>
    <property type="evidence" value="ECO:0007669"/>
    <property type="project" value="InterPro"/>
</dbReference>
<dbReference type="Proteomes" id="UP000027730">
    <property type="component" value="Unassembled WGS sequence"/>
</dbReference>
<dbReference type="SMART" id="SM00066">
    <property type="entry name" value="GAL4"/>
    <property type="match status" value="1"/>
</dbReference>
<dbReference type="Pfam" id="PF00172">
    <property type="entry name" value="Zn_clus"/>
    <property type="match status" value="1"/>
</dbReference>
<dbReference type="GO" id="GO:0000981">
    <property type="term" value="F:DNA-binding transcription factor activity, RNA polymerase II-specific"/>
    <property type="evidence" value="ECO:0007669"/>
    <property type="project" value="InterPro"/>
</dbReference>
<keyword evidence="7" id="KW-1185">Reference proteome</keyword>
<gene>
    <name evidence="6" type="ORF">M436DRAFT_47288</name>
</gene>
<dbReference type="AlphaFoldDB" id="A0A074WML0"/>
<feature type="compositionally biased region" description="Basic and acidic residues" evidence="4">
    <location>
        <begin position="1"/>
        <end position="11"/>
    </location>
</feature>
<dbReference type="OrthoDB" id="9996127at2759"/>
<dbReference type="PROSITE" id="PS50048">
    <property type="entry name" value="ZN2_CY6_FUNGAL_2"/>
    <property type="match status" value="1"/>
</dbReference>
<name>A0A074WML0_9PEZI</name>
<dbReference type="GeneID" id="25410686"/>
<keyword evidence="2" id="KW-0479">Metal-binding</keyword>
<evidence type="ECO:0000256" key="2">
    <source>
        <dbReference type="ARBA" id="ARBA00022723"/>
    </source>
</evidence>
<evidence type="ECO:0000256" key="1">
    <source>
        <dbReference type="ARBA" id="ARBA00004123"/>
    </source>
</evidence>
<dbReference type="PANTHER" id="PTHR31001">
    <property type="entry name" value="UNCHARACTERIZED TRANSCRIPTIONAL REGULATORY PROTEIN"/>
    <property type="match status" value="1"/>
</dbReference>
<feature type="compositionally biased region" description="Low complexity" evidence="4">
    <location>
        <begin position="81"/>
        <end position="96"/>
    </location>
</feature>
<dbReference type="InterPro" id="IPR001138">
    <property type="entry name" value="Zn2Cys6_DnaBD"/>
</dbReference>
<evidence type="ECO:0000313" key="6">
    <source>
        <dbReference type="EMBL" id="KEQ72839.1"/>
    </source>
</evidence>
<dbReference type="GO" id="GO:0008270">
    <property type="term" value="F:zinc ion binding"/>
    <property type="evidence" value="ECO:0007669"/>
    <property type="project" value="InterPro"/>
</dbReference>
<organism evidence="6 7">
    <name type="scientific">Aureobasidium namibiae CBS 147.97</name>
    <dbReference type="NCBI Taxonomy" id="1043004"/>
    <lineage>
        <taxon>Eukaryota</taxon>
        <taxon>Fungi</taxon>
        <taxon>Dikarya</taxon>
        <taxon>Ascomycota</taxon>
        <taxon>Pezizomycotina</taxon>
        <taxon>Dothideomycetes</taxon>
        <taxon>Dothideomycetidae</taxon>
        <taxon>Dothideales</taxon>
        <taxon>Saccotheciaceae</taxon>
        <taxon>Aureobasidium</taxon>
    </lineage>
</organism>
<feature type="region of interest" description="Disordered" evidence="4">
    <location>
        <begin position="80"/>
        <end position="118"/>
    </location>
</feature>
<dbReference type="InterPro" id="IPR036864">
    <property type="entry name" value="Zn2-C6_fun-type_DNA-bd_sf"/>
</dbReference>
<dbReference type="CDD" id="cd00067">
    <property type="entry name" value="GAL4"/>
    <property type="match status" value="1"/>
</dbReference>
<dbReference type="InterPro" id="IPR050613">
    <property type="entry name" value="Sec_Metabolite_Reg"/>
</dbReference>
<dbReference type="InterPro" id="IPR007219">
    <property type="entry name" value="XnlR_reg_dom"/>
</dbReference>
<feature type="region of interest" description="Disordered" evidence="4">
    <location>
        <begin position="1"/>
        <end position="20"/>
    </location>
</feature>
<accession>A0A074WML0</accession>
<keyword evidence="3" id="KW-0539">Nucleus</keyword>
<evidence type="ECO:0000259" key="5">
    <source>
        <dbReference type="PROSITE" id="PS50048"/>
    </source>
</evidence>
<feature type="domain" description="Zn(2)-C6 fungal-type" evidence="5">
    <location>
        <begin position="21"/>
        <end position="52"/>
    </location>
</feature>
<dbReference type="STRING" id="1043004.A0A074WML0"/>
<dbReference type="PANTHER" id="PTHR31001:SF49">
    <property type="entry name" value="ZN(II)2CYS6 TRANSCRIPTION FACTOR (EUROFUNG)"/>
    <property type="match status" value="1"/>
</dbReference>
<dbReference type="HOGENOM" id="CLU_007426_4_0_1"/>
<dbReference type="EMBL" id="KL584710">
    <property type="protein sequence ID" value="KEQ72839.1"/>
    <property type="molecule type" value="Genomic_DNA"/>
</dbReference>
<dbReference type="PROSITE" id="PS00463">
    <property type="entry name" value="ZN2_CY6_FUNGAL_1"/>
    <property type="match status" value="1"/>
</dbReference>
<evidence type="ECO:0000256" key="4">
    <source>
        <dbReference type="SAM" id="MobiDB-lite"/>
    </source>
</evidence>
<dbReference type="GO" id="GO:0003677">
    <property type="term" value="F:DNA binding"/>
    <property type="evidence" value="ECO:0007669"/>
    <property type="project" value="InterPro"/>
</dbReference>
<dbReference type="Gene3D" id="4.10.240.10">
    <property type="entry name" value="Zn(2)-C6 fungal-type DNA-binding domain"/>
    <property type="match status" value="1"/>
</dbReference>
<dbReference type="RefSeq" id="XP_013427014.1">
    <property type="nucleotide sequence ID" value="XM_013571560.1"/>
</dbReference>
<dbReference type="SMART" id="SM00906">
    <property type="entry name" value="Fungal_trans"/>
    <property type="match status" value="1"/>
</dbReference>
<dbReference type="Pfam" id="PF04082">
    <property type="entry name" value="Fungal_trans"/>
    <property type="match status" value="1"/>
</dbReference>